<dbReference type="InterPro" id="IPR025929">
    <property type="entry name" value="INSIG_fam"/>
</dbReference>
<accession>A0A5M8Q2G2</accession>
<gene>
    <name evidence="9" type="ORF">FRX48_01038</name>
</gene>
<evidence type="ECO:0000256" key="8">
    <source>
        <dbReference type="SAM" id="Phobius"/>
    </source>
</evidence>
<feature type="region of interest" description="Disordered" evidence="7">
    <location>
        <begin position="72"/>
        <end position="98"/>
    </location>
</feature>
<reference evidence="9 10" key="1">
    <citation type="submission" date="2019-09" db="EMBL/GenBank/DDBJ databases">
        <title>The hologenome of the rock-dwelling lichen Lasallia pustulata.</title>
        <authorList>
            <person name="Greshake Tzovaras B."/>
            <person name="Segers F."/>
            <person name="Bicker A."/>
            <person name="Dal Grande F."/>
            <person name="Otte J."/>
            <person name="Hankeln T."/>
            <person name="Schmitt I."/>
            <person name="Ebersberger I."/>
        </authorList>
    </citation>
    <scope>NUCLEOTIDE SEQUENCE [LARGE SCALE GENOMIC DNA]</scope>
    <source>
        <strain evidence="9">A1-1</strain>
    </source>
</reference>
<proteinExistence type="inferred from homology"/>
<name>A0A5M8Q2G2_9LECA</name>
<evidence type="ECO:0000313" key="10">
    <source>
        <dbReference type="Proteomes" id="UP000324767"/>
    </source>
</evidence>
<keyword evidence="5 8" id="KW-1133">Transmembrane helix</keyword>
<feature type="transmembrane region" description="Helical" evidence="8">
    <location>
        <begin position="343"/>
        <end position="364"/>
    </location>
</feature>
<keyword evidence="6 8" id="KW-0472">Membrane</keyword>
<dbReference type="EMBL" id="VXIT01000001">
    <property type="protein sequence ID" value="KAA6416318.1"/>
    <property type="molecule type" value="Genomic_DNA"/>
</dbReference>
<comment type="caution">
    <text evidence="9">The sequence shown here is derived from an EMBL/GenBank/DDBJ whole genome shotgun (WGS) entry which is preliminary data.</text>
</comment>
<dbReference type="GO" id="GO:0005789">
    <property type="term" value="C:endoplasmic reticulum membrane"/>
    <property type="evidence" value="ECO:0007669"/>
    <property type="project" value="UniProtKB-SubCell"/>
</dbReference>
<evidence type="ECO:0000256" key="1">
    <source>
        <dbReference type="ARBA" id="ARBA00004477"/>
    </source>
</evidence>
<dbReference type="PANTHER" id="PTHR15301">
    <property type="entry name" value="INSULIN-INDUCED GENE 1"/>
    <property type="match status" value="1"/>
</dbReference>
<keyword evidence="4" id="KW-0256">Endoplasmic reticulum</keyword>
<sequence>MMNDDLPILRPIPRRKFEPTPTSTQSSSPPTLVRETSDLSYLDLRSNEDTPPSRTRSILNLTASTLVGIYSPSSGGVSREDHPTPWGTGAQTPARRRSIDESQPPVIGTYAHLQQHRPQHHLGFRNFFVPLALRTLVLFAFGAAYGVMISHLHDKQQLAPVKVEGIDRYTWRYLIIWGVVGVGLGSLLPWVDILWNETLGHDGGSDMTSTMQGPSRSGETGSDGDDQSALQSRSGLAADWNPAVRSIGALVGIAFAIRNIPWQSTLQVSLTLALVNPVLWYLIDRSKPGFALSAIVGIAGTAILLGVNPEIVPPPATSIRRANAVNASFEGSLSESLITNESIGVSTWIASVLFCSCVCFGNIGRRLALGSKGRRSSIVS</sequence>
<feature type="transmembrane region" description="Helical" evidence="8">
    <location>
        <begin position="266"/>
        <end position="283"/>
    </location>
</feature>
<evidence type="ECO:0000256" key="4">
    <source>
        <dbReference type="ARBA" id="ARBA00022824"/>
    </source>
</evidence>
<feature type="transmembrane region" description="Helical" evidence="8">
    <location>
        <begin position="169"/>
        <end position="191"/>
    </location>
</feature>
<dbReference type="Proteomes" id="UP000324767">
    <property type="component" value="Unassembled WGS sequence"/>
</dbReference>
<protein>
    <recommendedName>
        <fullName evidence="11">Insulin-induced protein family</fullName>
    </recommendedName>
</protein>
<evidence type="ECO:0008006" key="11">
    <source>
        <dbReference type="Google" id="ProtNLM"/>
    </source>
</evidence>
<comment type="similarity">
    <text evidence="2">Belongs to the INSIG family.</text>
</comment>
<feature type="compositionally biased region" description="Polar residues" evidence="7">
    <location>
        <begin position="206"/>
        <end position="220"/>
    </location>
</feature>
<evidence type="ECO:0000256" key="7">
    <source>
        <dbReference type="SAM" id="MobiDB-lite"/>
    </source>
</evidence>
<dbReference type="Pfam" id="PF07281">
    <property type="entry name" value="INSIG"/>
    <property type="match status" value="1"/>
</dbReference>
<dbReference type="PANTHER" id="PTHR15301:SF3">
    <property type="entry name" value="PROTEIN NSG1-RELATED"/>
    <property type="match status" value="1"/>
</dbReference>
<keyword evidence="3 8" id="KW-0812">Transmembrane</keyword>
<dbReference type="GO" id="GO:0016126">
    <property type="term" value="P:sterol biosynthetic process"/>
    <property type="evidence" value="ECO:0007669"/>
    <property type="project" value="TreeGrafter"/>
</dbReference>
<evidence type="ECO:0000313" key="9">
    <source>
        <dbReference type="EMBL" id="KAA6416318.1"/>
    </source>
</evidence>
<organism evidence="9 10">
    <name type="scientific">Lasallia pustulata</name>
    <dbReference type="NCBI Taxonomy" id="136370"/>
    <lineage>
        <taxon>Eukaryota</taxon>
        <taxon>Fungi</taxon>
        <taxon>Dikarya</taxon>
        <taxon>Ascomycota</taxon>
        <taxon>Pezizomycotina</taxon>
        <taxon>Lecanoromycetes</taxon>
        <taxon>OSLEUM clade</taxon>
        <taxon>Umbilicariomycetidae</taxon>
        <taxon>Umbilicariales</taxon>
        <taxon>Umbilicariaceae</taxon>
        <taxon>Lasallia</taxon>
    </lineage>
</organism>
<comment type="subcellular location">
    <subcellularLocation>
        <location evidence="1">Endoplasmic reticulum membrane</location>
        <topology evidence="1">Multi-pass membrane protein</topology>
    </subcellularLocation>
</comment>
<evidence type="ECO:0000256" key="5">
    <source>
        <dbReference type="ARBA" id="ARBA00022989"/>
    </source>
</evidence>
<feature type="transmembrane region" description="Helical" evidence="8">
    <location>
        <begin position="127"/>
        <end position="149"/>
    </location>
</feature>
<evidence type="ECO:0000256" key="6">
    <source>
        <dbReference type="ARBA" id="ARBA00023136"/>
    </source>
</evidence>
<dbReference type="AlphaFoldDB" id="A0A5M8Q2G2"/>
<evidence type="ECO:0000256" key="2">
    <source>
        <dbReference type="ARBA" id="ARBA00007475"/>
    </source>
</evidence>
<feature type="region of interest" description="Disordered" evidence="7">
    <location>
        <begin position="1"/>
        <end position="36"/>
    </location>
</feature>
<evidence type="ECO:0000256" key="3">
    <source>
        <dbReference type="ARBA" id="ARBA00022692"/>
    </source>
</evidence>
<feature type="region of interest" description="Disordered" evidence="7">
    <location>
        <begin position="204"/>
        <end position="229"/>
    </location>
</feature>
<dbReference type="OrthoDB" id="205546at2759"/>
<feature type="transmembrane region" description="Helical" evidence="8">
    <location>
        <begin position="290"/>
        <end position="307"/>
    </location>
</feature>
<feature type="compositionally biased region" description="Low complexity" evidence="7">
    <location>
        <begin position="19"/>
        <end position="31"/>
    </location>
</feature>